<dbReference type="RefSeq" id="WP_157731258.1">
    <property type="nucleotide sequence ID" value="NZ_CALTZW010000002.1"/>
</dbReference>
<evidence type="ECO:0000313" key="2">
    <source>
        <dbReference type="EMBL" id="AQQ14807.1"/>
    </source>
</evidence>
<dbReference type="InterPro" id="IPR037401">
    <property type="entry name" value="SnoaL-like"/>
</dbReference>
<dbReference type="EMBL" id="CP019688">
    <property type="protein sequence ID" value="AQQ14807.1"/>
    <property type="molecule type" value="Genomic_DNA"/>
</dbReference>
<organism evidence="2 3">
    <name type="scientific">Corynebacterium glaucum</name>
    <dbReference type="NCBI Taxonomy" id="187491"/>
    <lineage>
        <taxon>Bacteria</taxon>
        <taxon>Bacillati</taxon>
        <taxon>Actinomycetota</taxon>
        <taxon>Actinomycetes</taxon>
        <taxon>Mycobacteriales</taxon>
        <taxon>Corynebacteriaceae</taxon>
        <taxon>Corynebacterium</taxon>
    </lineage>
</organism>
<accession>A0A1Q2HVC4</accession>
<feature type="domain" description="SnoaL-like" evidence="1">
    <location>
        <begin position="8"/>
        <end position="114"/>
    </location>
</feature>
<proteinExistence type="predicted"/>
<evidence type="ECO:0000313" key="3">
    <source>
        <dbReference type="Proteomes" id="UP000217209"/>
    </source>
</evidence>
<protein>
    <submittedName>
        <fullName evidence="2">SnoaL-like domain protein</fullName>
    </submittedName>
</protein>
<dbReference type="KEGG" id="cgv:CGLAU_04155"/>
<dbReference type="Proteomes" id="UP000217209">
    <property type="component" value="Chromosome"/>
</dbReference>
<dbReference type="OrthoDB" id="8375282at2"/>
<gene>
    <name evidence="2" type="ORF">CGLAU_04155</name>
</gene>
<dbReference type="SUPFAM" id="SSF54427">
    <property type="entry name" value="NTF2-like"/>
    <property type="match status" value="1"/>
</dbReference>
<keyword evidence="3" id="KW-1185">Reference proteome</keyword>
<dbReference type="Gene3D" id="3.10.450.50">
    <property type="match status" value="1"/>
</dbReference>
<sequence>MSSALNTVNTYFSNLAEGRVPEALALLADDVIWHQPGANKFSGTHTGPGAVASILGQMADDTSGTFIVAPTGPAMVNEDHVTVPLSFSGTKGSQSLDQPGIDLLIVRDGRIAEVYLFSSDPDAEDRFWGN</sequence>
<dbReference type="InterPro" id="IPR032710">
    <property type="entry name" value="NTF2-like_dom_sf"/>
</dbReference>
<dbReference type="AlphaFoldDB" id="A0A1Q2HVC4"/>
<dbReference type="Pfam" id="PF12680">
    <property type="entry name" value="SnoaL_2"/>
    <property type="match status" value="1"/>
</dbReference>
<reference evidence="2 3" key="1">
    <citation type="submission" date="2016-12" db="EMBL/GenBank/DDBJ databases">
        <authorList>
            <person name="Song W.-J."/>
            <person name="Kurnit D.M."/>
        </authorList>
    </citation>
    <scope>NUCLEOTIDE SEQUENCE [LARGE SCALE GENOMIC DNA]</scope>
    <source>
        <strain evidence="2 3">DSM 30827</strain>
    </source>
</reference>
<evidence type="ECO:0000259" key="1">
    <source>
        <dbReference type="Pfam" id="PF12680"/>
    </source>
</evidence>
<name>A0A1Q2HVC4_9CORY</name>